<sequence>MSTSSNRKRKFWRLECRRALAGEISESTVTFGLSFANPCSGSRLGLEIEPSLIRLKPAREDPYRWVVADSIRKIFKSNLSTVSVTDCQKICEALKSDRSSEMIKAVSPHTVQDEDELFEDPHRAMSPDHSLTIQILEFEKQELILENQKLREKEQGLLNAHQEWEAERQCLQQAMSQWKQVAEARQARLDAASQNVVPAMEKLRLCLSEFFETTVSGQC</sequence>
<proteinExistence type="predicted"/>
<evidence type="ECO:0000256" key="1">
    <source>
        <dbReference type="SAM" id="Coils"/>
    </source>
</evidence>
<evidence type="ECO:0000313" key="3">
    <source>
        <dbReference type="Proteomes" id="UP000286921"/>
    </source>
</evidence>
<dbReference type="STRING" id="105351.A0A401L7T3"/>
<dbReference type="AlphaFoldDB" id="A0A401L7T3"/>
<keyword evidence="3" id="KW-1185">Reference proteome</keyword>
<name>A0A401L7T3_ASPAW</name>
<reference evidence="2 3" key="1">
    <citation type="submission" date="2016-09" db="EMBL/GenBank/DDBJ databases">
        <title>Aspergillus awamori IFM 58123T.</title>
        <authorList>
            <person name="Kusuya Y."/>
            <person name="Shimizu M."/>
            <person name="Takahashi H."/>
            <person name="Yaguchi T."/>
        </authorList>
    </citation>
    <scope>NUCLEOTIDE SEQUENCE [LARGE SCALE GENOMIC DNA]</scope>
    <source>
        <strain evidence="2 3">IFM 58123</strain>
    </source>
</reference>
<dbReference type="EMBL" id="BDHI01000029">
    <property type="protein sequence ID" value="GCB27633.1"/>
    <property type="molecule type" value="Genomic_DNA"/>
</dbReference>
<evidence type="ECO:0000313" key="2">
    <source>
        <dbReference type="EMBL" id="GCB27633.1"/>
    </source>
</evidence>
<feature type="coiled-coil region" evidence="1">
    <location>
        <begin position="133"/>
        <end position="181"/>
    </location>
</feature>
<accession>A0A401L7T3</accession>
<dbReference type="Proteomes" id="UP000286921">
    <property type="component" value="Unassembled WGS sequence"/>
</dbReference>
<gene>
    <name evidence="2" type="ORF">AAWM_10518</name>
</gene>
<comment type="caution">
    <text evidence="2">The sequence shown here is derived from an EMBL/GenBank/DDBJ whole genome shotgun (WGS) entry which is preliminary data.</text>
</comment>
<protein>
    <submittedName>
        <fullName evidence="2">Uncharacterized protein</fullName>
    </submittedName>
</protein>
<keyword evidence="1" id="KW-0175">Coiled coil</keyword>
<organism evidence="2 3">
    <name type="scientific">Aspergillus awamori</name>
    <name type="common">Black koji mold</name>
    <dbReference type="NCBI Taxonomy" id="105351"/>
    <lineage>
        <taxon>Eukaryota</taxon>
        <taxon>Fungi</taxon>
        <taxon>Dikarya</taxon>
        <taxon>Ascomycota</taxon>
        <taxon>Pezizomycotina</taxon>
        <taxon>Eurotiomycetes</taxon>
        <taxon>Eurotiomycetidae</taxon>
        <taxon>Eurotiales</taxon>
        <taxon>Aspergillaceae</taxon>
        <taxon>Aspergillus</taxon>
    </lineage>
</organism>